<dbReference type="InterPro" id="IPR050189">
    <property type="entry name" value="MFS_Efflux_Transporters"/>
</dbReference>
<feature type="transmembrane region" description="Helical" evidence="6">
    <location>
        <begin position="95"/>
        <end position="117"/>
    </location>
</feature>
<feature type="transmembrane region" description="Helical" evidence="6">
    <location>
        <begin position="42"/>
        <end position="62"/>
    </location>
</feature>
<feature type="transmembrane region" description="Helical" evidence="6">
    <location>
        <begin position="129"/>
        <end position="154"/>
    </location>
</feature>
<feature type="transmembrane region" description="Helical" evidence="6">
    <location>
        <begin position="236"/>
        <end position="258"/>
    </location>
</feature>
<dbReference type="AlphaFoldDB" id="A0A6S7E5W3"/>
<evidence type="ECO:0000256" key="2">
    <source>
        <dbReference type="ARBA" id="ARBA00022475"/>
    </source>
</evidence>
<organism evidence="8 9">
    <name type="scientific">Achromobacter anxifer</name>
    <dbReference type="NCBI Taxonomy" id="1287737"/>
    <lineage>
        <taxon>Bacteria</taxon>
        <taxon>Pseudomonadati</taxon>
        <taxon>Pseudomonadota</taxon>
        <taxon>Betaproteobacteria</taxon>
        <taxon>Burkholderiales</taxon>
        <taxon>Alcaligenaceae</taxon>
        <taxon>Achromobacter</taxon>
    </lineage>
</organism>
<dbReference type="InterPro" id="IPR020846">
    <property type="entry name" value="MFS_dom"/>
</dbReference>
<gene>
    <name evidence="8" type="primary">ydhP_2</name>
    <name evidence="8" type="ORF">LMG26858_04031</name>
</gene>
<dbReference type="SUPFAM" id="SSF103473">
    <property type="entry name" value="MFS general substrate transporter"/>
    <property type="match status" value="1"/>
</dbReference>
<feature type="transmembrane region" description="Helical" evidence="6">
    <location>
        <begin position="330"/>
        <end position="350"/>
    </location>
</feature>
<dbReference type="InterPro" id="IPR036259">
    <property type="entry name" value="MFS_trans_sf"/>
</dbReference>
<dbReference type="InterPro" id="IPR011701">
    <property type="entry name" value="MFS"/>
</dbReference>
<proteinExistence type="predicted"/>
<dbReference type="PANTHER" id="PTHR43124:SF8">
    <property type="entry name" value="INNER MEMBRANE TRANSPORT PROTEIN YDHP"/>
    <property type="match status" value="1"/>
</dbReference>
<evidence type="ECO:0000313" key="8">
    <source>
        <dbReference type="EMBL" id="CAB3897023.1"/>
    </source>
</evidence>
<dbReference type="EMBL" id="CADILG010000033">
    <property type="protein sequence ID" value="CAB3897023.1"/>
    <property type="molecule type" value="Genomic_DNA"/>
</dbReference>
<dbReference type="CDD" id="cd17324">
    <property type="entry name" value="MFS_NepI_like"/>
    <property type="match status" value="1"/>
</dbReference>
<dbReference type="Pfam" id="PF07690">
    <property type="entry name" value="MFS_1"/>
    <property type="match status" value="1"/>
</dbReference>
<evidence type="ECO:0000313" key="9">
    <source>
        <dbReference type="Proteomes" id="UP000494117"/>
    </source>
</evidence>
<dbReference type="RefSeq" id="WP_175208808.1">
    <property type="nucleotide sequence ID" value="NZ_CADILG010000033.1"/>
</dbReference>
<name>A0A6S7E5W3_9BURK</name>
<dbReference type="Proteomes" id="UP000494117">
    <property type="component" value="Unassembled WGS sequence"/>
</dbReference>
<keyword evidence="2" id="KW-1003">Cell membrane</keyword>
<evidence type="ECO:0000256" key="1">
    <source>
        <dbReference type="ARBA" id="ARBA00004651"/>
    </source>
</evidence>
<accession>A0A6S7E5W3</accession>
<feature type="domain" description="Major facilitator superfamily (MFS) profile" evidence="7">
    <location>
        <begin position="4"/>
        <end position="379"/>
    </location>
</feature>
<dbReference type="GO" id="GO:0022857">
    <property type="term" value="F:transmembrane transporter activity"/>
    <property type="evidence" value="ECO:0007669"/>
    <property type="project" value="InterPro"/>
</dbReference>
<dbReference type="Gene3D" id="1.20.1250.20">
    <property type="entry name" value="MFS general substrate transporter like domains"/>
    <property type="match status" value="2"/>
</dbReference>
<protein>
    <submittedName>
        <fullName evidence="8">Inner membrane transport protein YdhP</fullName>
    </submittedName>
</protein>
<feature type="transmembrane region" description="Helical" evidence="6">
    <location>
        <begin position="356"/>
        <end position="375"/>
    </location>
</feature>
<comment type="subcellular location">
    <subcellularLocation>
        <location evidence="1">Cell membrane</location>
        <topology evidence="1">Multi-pass membrane protein</topology>
    </subcellularLocation>
</comment>
<evidence type="ECO:0000256" key="3">
    <source>
        <dbReference type="ARBA" id="ARBA00022692"/>
    </source>
</evidence>
<keyword evidence="5 6" id="KW-0472">Membrane</keyword>
<feature type="transmembrane region" description="Helical" evidence="6">
    <location>
        <begin position="295"/>
        <end position="318"/>
    </location>
</feature>
<reference evidence="8 9" key="1">
    <citation type="submission" date="2020-04" db="EMBL/GenBank/DDBJ databases">
        <authorList>
            <person name="De Canck E."/>
        </authorList>
    </citation>
    <scope>NUCLEOTIDE SEQUENCE [LARGE SCALE GENOMIC DNA]</scope>
    <source>
        <strain evidence="8 9">LMG 26858</strain>
    </source>
</reference>
<feature type="transmembrane region" description="Helical" evidence="6">
    <location>
        <begin position="69"/>
        <end position="89"/>
    </location>
</feature>
<feature type="transmembrane region" description="Helical" evidence="6">
    <location>
        <begin position="160"/>
        <end position="180"/>
    </location>
</feature>
<keyword evidence="4 6" id="KW-1133">Transmembrane helix</keyword>
<evidence type="ECO:0000256" key="5">
    <source>
        <dbReference type="ARBA" id="ARBA00023136"/>
    </source>
</evidence>
<keyword evidence="9" id="KW-1185">Reference proteome</keyword>
<feature type="transmembrane region" description="Helical" evidence="6">
    <location>
        <begin position="201"/>
        <end position="224"/>
    </location>
</feature>
<dbReference type="GO" id="GO:0005886">
    <property type="term" value="C:plasma membrane"/>
    <property type="evidence" value="ECO:0007669"/>
    <property type="project" value="UniProtKB-SubCell"/>
</dbReference>
<dbReference type="PANTHER" id="PTHR43124">
    <property type="entry name" value="PURINE EFFLUX PUMP PBUE"/>
    <property type="match status" value="1"/>
</dbReference>
<keyword evidence="3 6" id="KW-0812">Transmembrane</keyword>
<evidence type="ECO:0000256" key="4">
    <source>
        <dbReference type="ARBA" id="ARBA00022989"/>
    </source>
</evidence>
<feature type="transmembrane region" description="Helical" evidence="6">
    <location>
        <begin position="270"/>
        <end position="289"/>
    </location>
</feature>
<sequence>MPLHLIALAAAAFGIGTSEFVIMGLLPNVAQDLQVSIDVAGLLITGYAMGVVIGAPIMAVITSKLPRKATLIGLASTFVLGNLLCALAPNYGLLMAARVFTAFCHGAFFGLGAVVAADLVPRNQRASAIALMFTGLTLANVLGVPLGTALGQVAGWRSTFWVVSGIGLLAVAALAAWLPSRIPMQPGNILREFKVLRDVRVLWPLAASVLASAALFCVLTYIAPLLRDVTGVSERGVTGVLLLFGVALTVGSTLGGKLGDRSLEVSLRRIFIGLLLVFLVMSQAIYALAPMLVMTFIWGVLGFAVVPLLQTLIVDQAADAPNLASTLNQGAFNLGNAGGAWLGSMALGHGLPLTDLPWMSAGITAAVLLLTLWGTRYYGRAGTTLAGQTGALTPSRSDA</sequence>
<evidence type="ECO:0000256" key="6">
    <source>
        <dbReference type="SAM" id="Phobius"/>
    </source>
</evidence>
<evidence type="ECO:0000259" key="7">
    <source>
        <dbReference type="PROSITE" id="PS50850"/>
    </source>
</evidence>
<dbReference type="PROSITE" id="PS50850">
    <property type="entry name" value="MFS"/>
    <property type="match status" value="1"/>
</dbReference>